<dbReference type="EMBL" id="CP048838">
    <property type="protein sequence ID" value="QJA04472.1"/>
    <property type="molecule type" value="Genomic_DNA"/>
</dbReference>
<evidence type="ECO:0000313" key="2">
    <source>
        <dbReference type="EMBL" id="QJA04472.1"/>
    </source>
</evidence>
<organism evidence="1 3">
    <name type="scientific">Clostridium innocuum</name>
    <dbReference type="NCBI Taxonomy" id="1522"/>
    <lineage>
        <taxon>Bacteria</taxon>
        <taxon>Bacillati</taxon>
        <taxon>Bacillota</taxon>
        <taxon>Clostridia</taxon>
        <taxon>Eubacteriales</taxon>
        <taxon>Clostridiaceae</taxon>
        <taxon>Clostridium</taxon>
    </lineage>
</organism>
<dbReference type="Proteomes" id="UP000030008">
    <property type="component" value="Unassembled WGS sequence"/>
</dbReference>
<gene>
    <name evidence="1" type="ORF">CIAN88_15300</name>
    <name evidence="2" type="ORF">G4D54_19585</name>
</gene>
<evidence type="ECO:0000313" key="1">
    <source>
        <dbReference type="EMBL" id="KGJ52311.1"/>
    </source>
</evidence>
<protein>
    <submittedName>
        <fullName evidence="1">Uncharacterized protein</fullName>
    </submittedName>
</protein>
<evidence type="ECO:0000313" key="4">
    <source>
        <dbReference type="Proteomes" id="UP000503330"/>
    </source>
</evidence>
<dbReference type="EMBL" id="JQIF01000072">
    <property type="protein sequence ID" value="KGJ52311.1"/>
    <property type="molecule type" value="Genomic_DNA"/>
</dbReference>
<name>A0A099I3Z2_CLOIN</name>
<accession>A0A099I3Z2</accession>
<reference evidence="1 3" key="1">
    <citation type="submission" date="2014-08" db="EMBL/GenBank/DDBJ databases">
        <title>Clostridium innocuum, an unnegligible vancomycin-resistant pathogen causing extra-intestinal infections.</title>
        <authorList>
            <person name="Feng Y."/>
            <person name="Chiu C.-H."/>
        </authorList>
    </citation>
    <scope>NUCLEOTIDE SEQUENCE [LARGE SCALE GENOMIC DNA]</scope>
    <source>
        <strain evidence="1 3">AN88</strain>
    </source>
</reference>
<dbReference type="RefSeq" id="WP_008728345.1">
    <property type="nucleotide sequence ID" value="NZ_BAAACC010000023.1"/>
</dbReference>
<proteinExistence type="predicted"/>
<evidence type="ECO:0000313" key="3">
    <source>
        <dbReference type="Proteomes" id="UP000030008"/>
    </source>
</evidence>
<reference evidence="2 4" key="2">
    <citation type="submission" date="2020-02" db="EMBL/GenBank/DDBJ databases">
        <authorList>
            <person name="Kociolek L.K."/>
            <person name="Ozer E.A."/>
        </authorList>
    </citation>
    <scope>NUCLEOTIDE SEQUENCE [LARGE SCALE GENOMIC DNA]</scope>
    <source>
        <strain evidence="2 4">ATCC 14501</strain>
    </source>
</reference>
<dbReference type="GeneID" id="61927788"/>
<dbReference type="AlphaFoldDB" id="A0A099I3Z2"/>
<sequence>MAFTPKSTVVNRHENLNYAIWDGIEKPVLAGTGITDWTEDASPNTDDGQYINEKNQHSNMTGYAPSVSYSGELIPDNAFVMHVYEVGKKKLIGEMFTAYEVETWAPIEGSAGEFAAHKSEYEIQPSNPGSGEGGGKIALEGTFAQKGDSLHGKYNVADGTFTEGVYDYKTGTFKADGVGA</sequence>
<dbReference type="Proteomes" id="UP000503330">
    <property type="component" value="Chromosome"/>
</dbReference>